<evidence type="ECO:0000313" key="1">
    <source>
        <dbReference type="EMBL" id="CAK5122951.1"/>
    </source>
</evidence>
<sequence>MQETKVVLGIACLSSFLAVFATLVVIPQLYLQINEINVRVRDGVQAFRVNTDSAWNELMDLQIATTPLSKAKSQSFQSLFRVKRQLPDYCICQPLQLTSFPCPAPRYECHRCPAGPPGLPGKQGPPGHAGRPGAHGPPGKSSGVGPPGAVGPRGPPGSPGKPGGIGSRGPPGRSGVIRSTVPGPKGPPGAPGLPGKPGSPGQPGKHGPQGMPGALGPPGAIGKPGFPGKQGPSGAPGQHGADAQYCPCPPRSTVVKTKKRL</sequence>
<gene>
    <name evidence="1" type="ORF">MENTE1834_LOCUS47369</name>
</gene>
<organism evidence="1 2">
    <name type="scientific">Meloidogyne enterolobii</name>
    <name type="common">Root-knot nematode worm</name>
    <name type="synonym">Meloidogyne mayaguensis</name>
    <dbReference type="NCBI Taxonomy" id="390850"/>
    <lineage>
        <taxon>Eukaryota</taxon>
        <taxon>Metazoa</taxon>
        <taxon>Ecdysozoa</taxon>
        <taxon>Nematoda</taxon>
        <taxon>Chromadorea</taxon>
        <taxon>Rhabditida</taxon>
        <taxon>Tylenchina</taxon>
        <taxon>Tylenchomorpha</taxon>
        <taxon>Tylenchoidea</taxon>
        <taxon>Meloidogynidae</taxon>
        <taxon>Meloidogyninae</taxon>
        <taxon>Meloidogyne</taxon>
    </lineage>
</organism>
<reference evidence="1" key="1">
    <citation type="submission" date="2023-11" db="EMBL/GenBank/DDBJ databases">
        <authorList>
            <person name="Poullet M."/>
        </authorList>
    </citation>
    <scope>NUCLEOTIDE SEQUENCE</scope>
    <source>
        <strain evidence="1">E1834</strain>
    </source>
</reference>
<proteinExistence type="predicted"/>
<protein>
    <submittedName>
        <fullName evidence="1">Uncharacterized protein</fullName>
    </submittedName>
</protein>
<accession>A0ACB1B5G2</accession>
<comment type="caution">
    <text evidence="1">The sequence shown here is derived from an EMBL/GenBank/DDBJ whole genome shotgun (WGS) entry which is preliminary data.</text>
</comment>
<evidence type="ECO:0000313" key="2">
    <source>
        <dbReference type="Proteomes" id="UP001497535"/>
    </source>
</evidence>
<keyword evidence="2" id="KW-1185">Reference proteome</keyword>
<dbReference type="Proteomes" id="UP001497535">
    <property type="component" value="Unassembled WGS sequence"/>
</dbReference>
<name>A0ACB1B5G2_MELEN</name>
<dbReference type="EMBL" id="CAVMJV010000191">
    <property type="protein sequence ID" value="CAK5122951.1"/>
    <property type="molecule type" value="Genomic_DNA"/>
</dbReference>